<keyword evidence="1 4" id="KW-0560">Oxidoreductase</keyword>
<dbReference type="PANTHER" id="PTHR11496">
    <property type="entry name" value="ALCOHOL DEHYDROGENASE"/>
    <property type="match status" value="1"/>
</dbReference>
<dbReference type="CDD" id="cd08551">
    <property type="entry name" value="Fe-ADH"/>
    <property type="match status" value="1"/>
</dbReference>
<evidence type="ECO:0000256" key="1">
    <source>
        <dbReference type="ARBA" id="ARBA00023002"/>
    </source>
</evidence>
<feature type="domain" description="Alcohol dehydrogenase iron-type/glycerol dehydrogenase GldA" evidence="2">
    <location>
        <begin position="33"/>
        <end position="201"/>
    </location>
</feature>
<evidence type="ECO:0000313" key="4">
    <source>
        <dbReference type="EMBL" id="VDC30516.1"/>
    </source>
</evidence>
<dbReference type="Gene3D" id="1.20.1090.10">
    <property type="entry name" value="Dehydroquinate synthase-like - alpha domain"/>
    <property type="match status" value="1"/>
</dbReference>
<dbReference type="GO" id="GO:0004022">
    <property type="term" value="F:alcohol dehydrogenase (NAD+) activity"/>
    <property type="evidence" value="ECO:0007669"/>
    <property type="project" value="UniProtKB-EC"/>
</dbReference>
<dbReference type="Pfam" id="PF00465">
    <property type="entry name" value="Fe-ADH"/>
    <property type="match status" value="1"/>
</dbReference>
<sequence>MKLADFRMKIATLPERLRRVDDLSLSGLKGPGGLICGCGALTDLAGRVRALLSREGPILIVADPVVAGLGWCDLAEEILARADLRTLRFAQVEAEPSLETASAVVAMAAPHAPALILGIGGGSAMDVAKIAALALGLGCDARDVLAQSPSTAGPGALPLILVPTTAGTGSEVSLFAVATAGSEKRSLIGRGILPELALIDPMLSATMPASVTAMTGMDALTHAIEAMMHVKATPLIDGLALGAVTLIGRALRRACQDGSDMEARHDMAVAAALSMIAFNQTGGLWAHSVSYLLGEHCKAPHGLGCALGLAALMRYNEPVCGPALRSIAAALQPGATEAGEAAGAVTRLMHDIGLPGDLSGFGLPHGALSRLASEMLQRYPRAGNPRPMDATEAIGYWHDMAGLTAQEAG</sequence>
<keyword evidence="5" id="KW-1185">Reference proteome</keyword>
<dbReference type="EC" id="1.1.1.1" evidence="4"/>
<dbReference type="Pfam" id="PF25137">
    <property type="entry name" value="ADH_Fe_C"/>
    <property type="match status" value="1"/>
</dbReference>
<evidence type="ECO:0000313" key="5">
    <source>
        <dbReference type="Proteomes" id="UP000277498"/>
    </source>
</evidence>
<dbReference type="InterPro" id="IPR018211">
    <property type="entry name" value="ADH_Fe_CS"/>
</dbReference>
<name>A0A3P5X7V5_9RHOB</name>
<feature type="domain" description="Fe-containing alcohol dehydrogenase-like C-terminal" evidence="3">
    <location>
        <begin position="212"/>
        <end position="390"/>
    </location>
</feature>
<organism evidence="4 5">
    <name type="scientific">Pseudogemmobacter humi</name>
    <dbReference type="NCBI Taxonomy" id="2483812"/>
    <lineage>
        <taxon>Bacteria</taxon>
        <taxon>Pseudomonadati</taxon>
        <taxon>Pseudomonadota</taxon>
        <taxon>Alphaproteobacteria</taxon>
        <taxon>Rhodobacterales</taxon>
        <taxon>Paracoccaceae</taxon>
        <taxon>Pseudogemmobacter</taxon>
    </lineage>
</organism>
<dbReference type="OrthoDB" id="9815791at2"/>
<dbReference type="GO" id="GO:0046872">
    <property type="term" value="F:metal ion binding"/>
    <property type="evidence" value="ECO:0007669"/>
    <property type="project" value="InterPro"/>
</dbReference>
<proteinExistence type="predicted"/>
<dbReference type="AlphaFoldDB" id="A0A3P5X7V5"/>
<protein>
    <submittedName>
        <fullName evidence="4">Alcohol dehydrogenase 2</fullName>
        <ecNumber evidence="4">1.1.1.1</ecNumber>
    </submittedName>
</protein>
<evidence type="ECO:0000259" key="2">
    <source>
        <dbReference type="Pfam" id="PF00465"/>
    </source>
</evidence>
<dbReference type="PROSITE" id="PS00913">
    <property type="entry name" value="ADH_IRON_1"/>
    <property type="match status" value="1"/>
</dbReference>
<dbReference type="Proteomes" id="UP000277498">
    <property type="component" value="Unassembled WGS sequence"/>
</dbReference>
<dbReference type="SUPFAM" id="SSF56796">
    <property type="entry name" value="Dehydroquinate synthase-like"/>
    <property type="match status" value="1"/>
</dbReference>
<dbReference type="InterPro" id="IPR056798">
    <property type="entry name" value="ADH_Fe_C"/>
</dbReference>
<dbReference type="EMBL" id="UXAW01000079">
    <property type="protein sequence ID" value="VDC30516.1"/>
    <property type="molecule type" value="Genomic_DNA"/>
</dbReference>
<dbReference type="PANTHER" id="PTHR11496:SF83">
    <property type="entry name" value="HYDROXYACID-OXOACID TRANSHYDROGENASE, MITOCHONDRIAL"/>
    <property type="match status" value="1"/>
</dbReference>
<dbReference type="Gene3D" id="3.40.50.1970">
    <property type="match status" value="1"/>
</dbReference>
<gene>
    <name evidence="4" type="primary">adhB_2</name>
    <name evidence="4" type="ORF">XINFAN_02566</name>
</gene>
<evidence type="ECO:0000259" key="3">
    <source>
        <dbReference type="Pfam" id="PF25137"/>
    </source>
</evidence>
<reference evidence="4 5" key="1">
    <citation type="submission" date="2018-11" db="EMBL/GenBank/DDBJ databases">
        <authorList>
            <person name="Criscuolo A."/>
        </authorList>
    </citation>
    <scope>NUCLEOTIDE SEQUENCE [LARGE SCALE GENOMIC DNA]</scope>
    <source>
        <strain evidence="4">ACIP111625</strain>
    </source>
</reference>
<dbReference type="InterPro" id="IPR039697">
    <property type="entry name" value="Alcohol_dehydrogenase_Fe"/>
</dbReference>
<dbReference type="InterPro" id="IPR001670">
    <property type="entry name" value="ADH_Fe/GldA"/>
</dbReference>
<accession>A0A3P5X7V5</accession>
<dbReference type="RefSeq" id="WP_124087307.1">
    <property type="nucleotide sequence ID" value="NZ_UXAW01000079.1"/>
</dbReference>